<dbReference type="SUPFAM" id="SSF54518">
    <property type="entry name" value="Tubby C-terminal domain-like"/>
    <property type="match status" value="1"/>
</dbReference>
<reference evidence="3" key="1">
    <citation type="submission" date="2021-10" db="EMBL/GenBank/DDBJ databases">
        <title>Tropical sea cucumber genome reveals ecological adaptation and Cuvierian tubules defense mechanism.</title>
        <authorList>
            <person name="Chen T."/>
        </authorList>
    </citation>
    <scope>NUCLEOTIDE SEQUENCE</scope>
    <source>
        <strain evidence="3">Nanhai2018</strain>
        <tissue evidence="3">Muscle</tissue>
    </source>
</reference>
<sequence length="272" mass="30908">MNSKLPYERMGDEPVMVPPAPAAPPGQALPGQIQWMPPPAARLGCPPGLEYLAQLDQILVHQQVELLEAFTGWETENKYVIKNALGQQVYFASEESELCMRLCCKQQRGFMMHIVNNMNQEVLRVVRPFQCCAGCCWCADSCDHCALTISVETPGGEQLGHVRQRGSKWKPHFDILDANFEPVLKIWGPCCRCQTICCMEDVDFTLLTYDESQQIGKISKQWAGITREWFTKADNFGITFPLDLDVKVKGTLLAALFLIDFMFFEHQKNKRR</sequence>
<keyword evidence="2" id="KW-0106">Calcium</keyword>
<dbReference type="EMBL" id="JAIZAY010000001">
    <property type="protein sequence ID" value="KAJ8048521.1"/>
    <property type="molecule type" value="Genomic_DNA"/>
</dbReference>
<comment type="cofactor">
    <cofactor evidence="2">
        <name>Ca(2+)</name>
        <dbReference type="ChEBI" id="CHEBI:29108"/>
    </cofactor>
</comment>
<proteinExistence type="inferred from homology"/>
<evidence type="ECO:0000256" key="2">
    <source>
        <dbReference type="RuleBase" id="RU363116"/>
    </source>
</evidence>
<evidence type="ECO:0000256" key="1">
    <source>
        <dbReference type="ARBA" id="ARBA00005350"/>
    </source>
</evidence>
<name>A0A9Q1CNK0_HOLLE</name>
<accession>A0A9Q1CNK0</accession>
<organism evidence="3 4">
    <name type="scientific">Holothuria leucospilota</name>
    <name type="common">Black long sea cucumber</name>
    <name type="synonym">Mertensiothuria leucospilota</name>
    <dbReference type="NCBI Taxonomy" id="206669"/>
    <lineage>
        <taxon>Eukaryota</taxon>
        <taxon>Metazoa</taxon>
        <taxon>Echinodermata</taxon>
        <taxon>Eleutherozoa</taxon>
        <taxon>Echinozoa</taxon>
        <taxon>Holothuroidea</taxon>
        <taxon>Aspidochirotacea</taxon>
        <taxon>Aspidochirotida</taxon>
        <taxon>Holothuriidae</taxon>
        <taxon>Holothuria</taxon>
    </lineage>
</organism>
<protein>
    <recommendedName>
        <fullName evidence="2">Phospholipid scramblase</fullName>
    </recommendedName>
</protein>
<dbReference type="GO" id="GO:0017128">
    <property type="term" value="F:phospholipid scramblase activity"/>
    <property type="evidence" value="ECO:0007669"/>
    <property type="project" value="InterPro"/>
</dbReference>
<keyword evidence="2" id="KW-0564">Palmitate</keyword>
<dbReference type="AlphaFoldDB" id="A0A9Q1CNK0"/>
<comment type="caution">
    <text evidence="3">The sequence shown here is derived from an EMBL/GenBank/DDBJ whole genome shotgun (WGS) entry which is preliminary data.</text>
</comment>
<dbReference type="Proteomes" id="UP001152320">
    <property type="component" value="Chromosome 1"/>
</dbReference>
<evidence type="ECO:0000313" key="4">
    <source>
        <dbReference type="Proteomes" id="UP001152320"/>
    </source>
</evidence>
<evidence type="ECO:0000313" key="3">
    <source>
        <dbReference type="EMBL" id="KAJ8048521.1"/>
    </source>
</evidence>
<dbReference type="Pfam" id="PF03803">
    <property type="entry name" value="Scramblase"/>
    <property type="match status" value="1"/>
</dbReference>
<dbReference type="OrthoDB" id="10041953at2759"/>
<dbReference type="GO" id="GO:0005886">
    <property type="term" value="C:plasma membrane"/>
    <property type="evidence" value="ECO:0007669"/>
    <property type="project" value="TreeGrafter"/>
</dbReference>
<keyword evidence="4" id="KW-1185">Reference proteome</keyword>
<keyword evidence="2" id="KW-0449">Lipoprotein</keyword>
<dbReference type="PANTHER" id="PTHR23248:SF63">
    <property type="entry name" value="PHOSPHOLIPID SCRAMBLASE"/>
    <property type="match status" value="1"/>
</dbReference>
<comment type="similarity">
    <text evidence="1 2">Belongs to the phospholipid scramblase family.</text>
</comment>
<dbReference type="InterPro" id="IPR005552">
    <property type="entry name" value="Scramblase"/>
</dbReference>
<dbReference type="InterPro" id="IPR025659">
    <property type="entry name" value="Tubby-like_C"/>
</dbReference>
<gene>
    <name evidence="3" type="ORF">HOLleu_00872</name>
</gene>
<dbReference type="PANTHER" id="PTHR23248">
    <property type="entry name" value="PHOSPHOLIPID SCRAMBLASE-RELATED"/>
    <property type="match status" value="1"/>
</dbReference>
<comment type="function">
    <text evidence="2">May mediate accelerated ATP-independent bidirectional transbilayer migration of phospholipids upon binding calcium ions that results in a loss of phospholipid asymmetry in the plasma membrane.</text>
</comment>